<sequence>MDEAALVEDAEKIGLEPGHDQSLAGYVFWSVVAPLALFLRTITSKVMLKGINDRNEAVAAAAGHPNPAGRNAGRIFIADGNSGINGFLSVQL</sequence>
<gene>
    <name evidence="2" type="ORF">ACFFP0_18735</name>
</gene>
<dbReference type="Proteomes" id="UP001589692">
    <property type="component" value="Unassembled WGS sequence"/>
</dbReference>
<keyword evidence="1" id="KW-1133">Transmembrane helix</keyword>
<evidence type="ECO:0000313" key="2">
    <source>
        <dbReference type="EMBL" id="MFB9950891.1"/>
    </source>
</evidence>
<keyword evidence="1" id="KW-0472">Membrane</keyword>
<evidence type="ECO:0000256" key="1">
    <source>
        <dbReference type="SAM" id="Phobius"/>
    </source>
</evidence>
<feature type="transmembrane region" description="Helical" evidence="1">
    <location>
        <begin position="23"/>
        <end position="42"/>
    </location>
</feature>
<accession>A0ABV6AJV2</accession>
<dbReference type="RefSeq" id="WP_377263606.1">
    <property type="nucleotide sequence ID" value="NZ_JBHMAA010000020.1"/>
</dbReference>
<keyword evidence="3" id="KW-1185">Reference proteome</keyword>
<comment type="caution">
    <text evidence="2">The sequence shown here is derived from an EMBL/GenBank/DDBJ whole genome shotgun (WGS) entry which is preliminary data.</text>
</comment>
<evidence type="ECO:0000313" key="3">
    <source>
        <dbReference type="Proteomes" id="UP001589692"/>
    </source>
</evidence>
<name>A0ABV6AJV2_9HYPH</name>
<organism evidence="2 3">
    <name type="scientific">Rhizobium puerariae</name>
    <dbReference type="NCBI Taxonomy" id="1585791"/>
    <lineage>
        <taxon>Bacteria</taxon>
        <taxon>Pseudomonadati</taxon>
        <taxon>Pseudomonadota</taxon>
        <taxon>Alphaproteobacteria</taxon>
        <taxon>Hyphomicrobiales</taxon>
        <taxon>Rhizobiaceae</taxon>
        <taxon>Rhizobium/Agrobacterium group</taxon>
        <taxon>Rhizobium</taxon>
    </lineage>
</organism>
<dbReference type="EMBL" id="JBHMAA010000020">
    <property type="protein sequence ID" value="MFB9950891.1"/>
    <property type="molecule type" value="Genomic_DNA"/>
</dbReference>
<protein>
    <submittedName>
        <fullName evidence="2">Uncharacterized protein</fullName>
    </submittedName>
</protein>
<reference evidence="2 3" key="1">
    <citation type="submission" date="2024-09" db="EMBL/GenBank/DDBJ databases">
        <authorList>
            <person name="Sun Q."/>
            <person name="Mori K."/>
        </authorList>
    </citation>
    <scope>NUCLEOTIDE SEQUENCE [LARGE SCALE GENOMIC DNA]</scope>
    <source>
        <strain evidence="2 3">TBRC 4938</strain>
    </source>
</reference>
<proteinExistence type="predicted"/>
<keyword evidence="1" id="KW-0812">Transmembrane</keyword>